<feature type="domain" description="HTH lysR-type" evidence="5">
    <location>
        <begin position="1"/>
        <end position="58"/>
    </location>
</feature>
<keyword evidence="4" id="KW-0804">Transcription</keyword>
<dbReference type="InterPro" id="IPR036390">
    <property type="entry name" value="WH_DNA-bd_sf"/>
</dbReference>
<keyword evidence="2" id="KW-0805">Transcription regulation</keyword>
<dbReference type="PROSITE" id="PS50931">
    <property type="entry name" value="HTH_LYSR"/>
    <property type="match status" value="1"/>
</dbReference>
<dbReference type="Gene3D" id="1.10.10.10">
    <property type="entry name" value="Winged helix-like DNA-binding domain superfamily/Winged helix DNA-binding domain"/>
    <property type="match status" value="1"/>
</dbReference>
<dbReference type="CDD" id="cd08422">
    <property type="entry name" value="PBP2_CrgA_like"/>
    <property type="match status" value="1"/>
</dbReference>
<organism evidence="6 7">
    <name type="scientific">Pseudogemmobacter faecipullorum</name>
    <dbReference type="NCBI Taxonomy" id="2755041"/>
    <lineage>
        <taxon>Bacteria</taxon>
        <taxon>Pseudomonadati</taxon>
        <taxon>Pseudomonadota</taxon>
        <taxon>Alphaproteobacteria</taxon>
        <taxon>Rhodobacterales</taxon>
        <taxon>Paracoccaceae</taxon>
        <taxon>Pseudogemmobacter</taxon>
    </lineage>
</organism>
<gene>
    <name evidence="6" type="ORF">H0485_11505</name>
</gene>
<evidence type="ECO:0000256" key="4">
    <source>
        <dbReference type="ARBA" id="ARBA00023163"/>
    </source>
</evidence>
<keyword evidence="7" id="KW-1185">Reference proteome</keyword>
<dbReference type="PANTHER" id="PTHR30537:SF5">
    <property type="entry name" value="HTH-TYPE TRANSCRIPTIONAL ACTIVATOR TTDR-RELATED"/>
    <property type="match status" value="1"/>
</dbReference>
<protein>
    <submittedName>
        <fullName evidence="6">LysR family transcriptional regulator</fullName>
    </submittedName>
</protein>
<sequence>MDITVLQTYLHVVEEGSFAAAARRMGISKSMSSKYISDLETSLGVRLLSRTTRSVRATSAGEEYYDRLRPILAELEQANEAMRRKSDQPSGRLRIGAPISYTLKVLNPLMMRFMEAYPEVQLDLMLVDICTDLVASGYDAVIRIGELEDSSLIARHLHDVEGMIVASPAYLAEYGAPQTPADLPGHRCLHYSHMRGPGTWRFRRGDEVISQKVQPVLSANSGDLLRAASLEGKGLAPVLSFDVADELADGRLVQILPDYSFADLPVNLVYPSGVHKTAALKVFIDFISQNRMPARLAA</sequence>
<accession>A0ABS8CMJ8</accession>
<dbReference type="SUPFAM" id="SSF46785">
    <property type="entry name" value="Winged helix' DNA-binding domain"/>
    <property type="match status" value="1"/>
</dbReference>
<dbReference type="InterPro" id="IPR036388">
    <property type="entry name" value="WH-like_DNA-bd_sf"/>
</dbReference>
<comment type="similarity">
    <text evidence="1">Belongs to the LysR transcriptional regulatory family.</text>
</comment>
<dbReference type="InterPro" id="IPR000847">
    <property type="entry name" value="LysR_HTH_N"/>
</dbReference>
<dbReference type="Pfam" id="PF00126">
    <property type="entry name" value="HTH_1"/>
    <property type="match status" value="1"/>
</dbReference>
<dbReference type="EMBL" id="JACDXX010000009">
    <property type="protein sequence ID" value="MCB5410620.1"/>
    <property type="molecule type" value="Genomic_DNA"/>
</dbReference>
<dbReference type="Pfam" id="PF03466">
    <property type="entry name" value="LysR_substrate"/>
    <property type="match status" value="1"/>
</dbReference>
<evidence type="ECO:0000313" key="6">
    <source>
        <dbReference type="EMBL" id="MCB5410620.1"/>
    </source>
</evidence>
<proteinExistence type="inferred from homology"/>
<evidence type="ECO:0000256" key="3">
    <source>
        <dbReference type="ARBA" id="ARBA00023125"/>
    </source>
</evidence>
<dbReference type="PANTHER" id="PTHR30537">
    <property type="entry name" value="HTH-TYPE TRANSCRIPTIONAL REGULATOR"/>
    <property type="match status" value="1"/>
</dbReference>
<evidence type="ECO:0000259" key="5">
    <source>
        <dbReference type="PROSITE" id="PS50931"/>
    </source>
</evidence>
<dbReference type="RefSeq" id="WP_226935671.1">
    <property type="nucleotide sequence ID" value="NZ_JACDXX010000009.1"/>
</dbReference>
<name>A0ABS8CMJ8_9RHOB</name>
<comment type="caution">
    <text evidence="6">The sequence shown here is derived from an EMBL/GenBank/DDBJ whole genome shotgun (WGS) entry which is preliminary data.</text>
</comment>
<keyword evidence="3" id="KW-0238">DNA-binding</keyword>
<dbReference type="InterPro" id="IPR058163">
    <property type="entry name" value="LysR-type_TF_proteobact-type"/>
</dbReference>
<evidence type="ECO:0000313" key="7">
    <source>
        <dbReference type="Proteomes" id="UP001198571"/>
    </source>
</evidence>
<evidence type="ECO:0000256" key="1">
    <source>
        <dbReference type="ARBA" id="ARBA00009437"/>
    </source>
</evidence>
<dbReference type="SUPFAM" id="SSF53850">
    <property type="entry name" value="Periplasmic binding protein-like II"/>
    <property type="match status" value="1"/>
</dbReference>
<dbReference type="Gene3D" id="3.40.190.290">
    <property type="match status" value="1"/>
</dbReference>
<dbReference type="InterPro" id="IPR005119">
    <property type="entry name" value="LysR_subst-bd"/>
</dbReference>
<evidence type="ECO:0000256" key="2">
    <source>
        <dbReference type="ARBA" id="ARBA00023015"/>
    </source>
</evidence>
<dbReference type="Proteomes" id="UP001198571">
    <property type="component" value="Unassembled WGS sequence"/>
</dbReference>
<reference evidence="6 7" key="1">
    <citation type="submission" date="2020-07" db="EMBL/GenBank/DDBJ databases">
        <title>Pseudogemmobacter sp. nov., isolated from poultry manure in Taiwan.</title>
        <authorList>
            <person name="Lin S.-Y."/>
            <person name="Tang Y.-S."/>
            <person name="Young C.-C."/>
        </authorList>
    </citation>
    <scope>NUCLEOTIDE SEQUENCE [LARGE SCALE GENOMIC DNA]</scope>
    <source>
        <strain evidence="6 7">CC-YST710</strain>
    </source>
</reference>